<dbReference type="Gene3D" id="3.20.10.10">
    <property type="entry name" value="D-amino Acid Aminotransferase, subunit A, domain 2"/>
    <property type="match status" value="1"/>
</dbReference>
<dbReference type="RefSeq" id="WP_080806127.1">
    <property type="nucleotide sequence ID" value="NZ_LT828552.1"/>
</dbReference>
<feature type="domain" description="Chorismate-utilising enzyme C-terminal" evidence="1">
    <location>
        <begin position="282"/>
        <end position="535"/>
    </location>
</feature>
<keyword evidence="3" id="KW-0456">Lyase</keyword>
<dbReference type="InterPro" id="IPR006805">
    <property type="entry name" value="Anth_synth_I_N"/>
</dbReference>
<dbReference type="EC" id="4.1.3.27" evidence="3"/>
<dbReference type="AlphaFoldDB" id="A0A1W1HA21"/>
<evidence type="ECO:0000313" key="3">
    <source>
        <dbReference type="EMBL" id="SLM29286.1"/>
    </source>
</evidence>
<dbReference type="GO" id="GO:0046820">
    <property type="term" value="F:4-amino-4-deoxychorismate synthase activity"/>
    <property type="evidence" value="ECO:0007669"/>
    <property type="project" value="TreeGrafter"/>
</dbReference>
<organism evidence="3 4">
    <name type="scientific">Desulfamplus magnetovallimortis</name>
    <dbReference type="NCBI Taxonomy" id="1246637"/>
    <lineage>
        <taxon>Bacteria</taxon>
        <taxon>Pseudomonadati</taxon>
        <taxon>Thermodesulfobacteriota</taxon>
        <taxon>Desulfobacteria</taxon>
        <taxon>Desulfobacterales</taxon>
        <taxon>Desulfobacteraceae</taxon>
        <taxon>Desulfamplus</taxon>
    </lineage>
</organism>
<sequence>MNSFLSRLPLFKGISCIKVQPEIPFLHIANSFSREPGSVVLLSGTSLDCARYNIMAVRPWLTLSVRAGVVKACLLGDEFLFEADPFDLLQEVVSKYNLQLSSLLSSLHLREKGGIASSCHSREKGGIASSCHSREKSDLFSSCYTGDKLKVFSPCFSGKPPGKLPVLSGFFGYFAYDVKDYIEDLPNTCMDQNLPDIFLCVPSHILINDRFCDSYHLLKPDLEASSGEPIDLEDIDISDQHQETISPHFEDEDGVFSAHTSSFSSINSFSIDPGGFKSNFSKPEYMASVEKIIDYIKAGDIYQVNLSQRFTTGFKGDPYSLFLRLFEKNPAPFFSYINAGDHQVISTSPERFIHQSGKKIETRPIKGTIQRGKNDCEDKQNGDELLGSTKDDAELSMIVDLMRNDFGKVAVGESVIVKEHKRLEPYDNVFHLVSIVEGELASDKSGVDLIKASFPGGSITGCPKIRSMEIIDELESVRRHVYTGSVGYISFHDTMDLSIAIRTAVVAGGEIGFSVGGGIVFDSDPEKEYEETLHKGKTLLETLFCRKKSLSDNILCKETPSSKVAWVNGKIVEESQAAVPASFPGFQYGAGIFETIRVQKGSILRLDSHIRRLANSWKSLFNEQLPALSWDYIIKSIVELNGLDSGVAAVKIVVALSPPKKDMDRDGRGISVSGKGHFFGVFARPYSHRLLKKRTFPEGGFYRKDGLDVVTYPVPRHTPIAEHKSLNYMYYYLAGLYAKEKGFDEALVMNTDGTVSETNTCALMVIEGKNVFLPISEFALPSVTLSASRERLVASGYNIIHRKMTYDELCGMENVIALNALMGAVRVISIDGRKLSTCHNDSVSFFCEWLNRELLIVV</sequence>
<evidence type="ECO:0000313" key="4">
    <source>
        <dbReference type="Proteomes" id="UP000191931"/>
    </source>
</evidence>
<dbReference type="Pfam" id="PF04715">
    <property type="entry name" value="Anth_synt_I_N"/>
    <property type="match status" value="1"/>
</dbReference>
<evidence type="ECO:0000259" key="1">
    <source>
        <dbReference type="Pfam" id="PF00425"/>
    </source>
</evidence>
<dbReference type="Proteomes" id="UP000191931">
    <property type="component" value="Unassembled WGS sequence"/>
</dbReference>
<dbReference type="InterPro" id="IPR005801">
    <property type="entry name" value="ADC_synthase"/>
</dbReference>
<gene>
    <name evidence="3" type="ORF">MTBBW1_1740016</name>
</gene>
<name>A0A1W1HA21_9BACT</name>
<proteinExistence type="predicted"/>
<dbReference type="Gene3D" id="3.60.120.10">
    <property type="entry name" value="Anthranilate synthase"/>
    <property type="match status" value="1"/>
</dbReference>
<dbReference type="GO" id="GO:0000162">
    <property type="term" value="P:L-tryptophan biosynthetic process"/>
    <property type="evidence" value="ECO:0007669"/>
    <property type="project" value="TreeGrafter"/>
</dbReference>
<dbReference type="InterPro" id="IPR015890">
    <property type="entry name" value="Chorismate_C"/>
</dbReference>
<dbReference type="EMBL" id="FWEV01000084">
    <property type="protein sequence ID" value="SLM29286.1"/>
    <property type="molecule type" value="Genomic_DNA"/>
</dbReference>
<dbReference type="OrthoDB" id="9803598at2"/>
<protein>
    <submittedName>
        <fullName evidence="3">Anthranilate synthase</fullName>
        <ecNumber evidence="3">4.1.3.27</ecNumber>
    </submittedName>
</protein>
<reference evidence="3 4" key="1">
    <citation type="submission" date="2017-03" db="EMBL/GenBank/DDBJ databases">
        <authorList>
            <person name="Afonso C.L."/>
            <person name="Miller P.J."/>
            <person name="Scott M.A."/>
            <person name="Spackman E."/>
            <person name="Goraichik I."/>
            <person name="Dimitrov K.M."/>
            <person name="Suarez D.L."/>
            <person name="Swayne D.E."/>
        </authorList>
    </citation>
    <scope>NUCLEOTIDE SEQUENCE [LARGE SCALE GENOMIC DNA]</scope>
    <source>
        <strain evidence="3">PRJEB14757</strain>
    </source>
</reference>
<dbReference type="InterPro" id="IPR043131">
    <property type="entry name" value="BCAT-like_N"/>
</dbReference>
<feature type="domain" description="Anthranilate synthase component I N-terminal" evidence="2">
    <location>
        <begin position="127"/>
        <end position="212"/>
    </location>
</feature>
<evidence type="ECO:0000259" key="2">
    <source>
        <dbReference type="Pfam" id="PF04715"/>
    </source>
</evidence>
<dbReference type="InterPro" id="IPR036038">
    <property type="entry name" value="Aminotransferase-like"/>
</dbReference>
<keyword evidence="4" id="KW-1185">Reference proteome</keyword>
<dbReference type="InterPro" id="IPR001544">
    <property type="entry name" value="Aminotrans_IV"/>
</dbReference>
<dbReference type="SUPFAM" id="SSF56322">
    <property type="entry name" value="ADC synthase"/>
    <property type="match status" value="1"/>
</dbReference>
<dbReference type="SUPFAM" id="SSF56752">
    <property type="entry name" value="D-aminoacid aminotransferase-like PLP-dependent enzymes"/>
    <property type="match status" value="1"/>
</dbReference>
<dbReference type="InterPro" id="IPR043132">
    <property type="entry name" value="BCAT-like_C"/>
</dbReference>
<dbReference type="InterPro" id="IPR019999">
    <property type="entry name" value="Anth_synth_I-like"/>
</dbReference>
<dbReference type="PANTHER" id="PTHR11236">
    <property type="entry name" value="AMINOBENZOATE/ANTHRANILATE SYNTHASE"/>
    <property type="match status" value="1"/>
</dbReference>
<accession>A0A1W1HA21</accession>
<dbReference type="GO" id="GO:0004049">
    <property type="term" value="F:anthranilate synthase activity"/>
    <property type="evidence" value="ECO:0007669"/>
    <property type="project" value="UniProtKB-EC"/>
</dbReference>
<dbReference type="Pfam" id="PF01063">
    <property type="entry name" value="Aminotran_4"/>
    <property type="match status" value="1"/>
</dbReference>
<dbReference type="Gene3D" id="3.30.470.10">
    <property type="match status" value="1"/>
</dbReference>
<dbReference type="PANTHER" id="PTHR11236:SF50">
    <property type="entry name" value="AMINODEOXYCHORISMATE SYNTHASE COMPONENT 1"/>
    <property type="match status" value="1"/>
</dbReference>
<dbReference type="PRINTS" id="PR00095">
    <property type="entry name" value="ANTSNTHASEI"/>
</dbReference>
<dbReference type="STRING" id="1246637.MTBBW1_1740016"/>
<dbReference type="Pfam" id="PF00425">
    <property type="entry name" value="Chorismate_bind"/>
    <property type="match status" value="1"/>
</dbReference>